<protein>
    <submittedName>
        <fullName evidence="2">Uncharacterized protein</fullName>
    </submittedName>
</protein>
<evidence type="ECO:0000313" key="2">
    <source>
        <dbReference type="EMBL" id="GAF83504.1"/>
    </source>
</evidence>
<reference evidence="2" key="1">
    <citation type="journal article" date="2014" name="Front. Microbiol.">
        <title>High frequency of phylogenetically diverse reductive dehalogenase-homologous genes in deep subseafloor sedimentary metagenomes.</title>
        <authorList>
            <person name="Kawai M."/>
            <person name="Futagami T."/>
            <person name="Toyoda A."/>
            <person name="Takaki Y."/>
            <person name="Nishi S."/>
            <person name="Hori S."/>
            <person name="Arai W."/>
            <person name="Tsubouchi T."/>
            <person name="Morono Y."/>
            <person name="Uchiyama I."/>
            <person name="Ito T."/>
            <person name="Fujiyama A."/>
            <person name="Inagaki F."/>
            <person name="Takami H."/>
        </authorList>
    </citation>
    <scope>NUCLEOTIDE SEQUENCE</scope>
    <source>
        <strain evidence="2">Expedition CK06-06</strain>
    </source>
</reference>
<comment type="caution">
    <text evidence="2">The sequence shown here is derived from an EMBL/GenBank/DDBJ whole genome shotgun (WGS) entry which is preliminary data.</text>
</comment>
<gene>
    <name evidence="2" type="ORF">S01H1_14376</name>
</gene>
<feature type="region of interest" description="Disordered" evidence="1">
    <location>
        <begin position="1"/>
        <end position="40"/>
    </location>
</feature>
<name>X0SR18_9ZZZZ</name>
<evidence type="ECO:0000256" key="1">
    <source>
        <dbReference type="SAM" id="MobiDB-lite"/>
    </source>
</evidence>
<feature type="non-terminal residue" evidence="2">
    <location>
        <position position="40"/>
    </location>
</feature>
<sequence>MTKENPTLVKNMKHVKWKEIPPLKGPDSQGLIKDKKQDKP</sequence>
<proteinExistence type="predicted"/>
<accession>X0SR18</accession>
<dbReference type="AlphaFoldDB" id="X0SR18"/>
<organism evidence="2">
    <name type="scientific">marine sediment metagenome</name>
    <dbReference type="NCBI Taxonomy" id="412755"/>
    <lineage>
        <taxon>unclassified sequences</taxon>
        <taxon>metagenomes</taxon>
        <taxon>ecological metagenomes</taxon>
    </lineage>
</organism>
<dbReference type="EMBL" id="BARS01007473">
    <property type="protein sequence ID" value="GAF83504.1"/>
    <property type="molecule type" value="Genomic_DNA"/>
</dbReference>